<evidence type="ECO:0000256" key="1">
    <source>
        <dbReference type="SAM" id="Coils"/>
    </source>
</evidence>
<proteinExistence type="predicted"/>
<feature type="compositionally biased region" description="Low complexity" evidence="2">
    <location>
        <begin position="15"/>
        <end position="25"/>
    </location>
</feature>
<dbReference type="AlphaFoldDB" id="A0A9D0YRX1"/>
<keyword evidence="1" id="KW-0175">Coiled coil</keyword>
<reference evidence="3" key="2">
    <citation type="journal article" date="2021" name="PeerJ">
        <title>Extensive microbial diversity within the chicken gut microbiome revealed by metagenomics and culture.</title>
        <authorList>
            <person name="Gilroy R."/>
            <person name="Ravi A."/>
            <person name="Getino M."/>
            <person name="Pursley I."/>
            <person name="Horton D.L."/>
            <person name="Alikhan N.F."/>
            <person name="Baker D."/>
            <person name="Gharbi K."/>
            <person name="Hall N."/>
            <person name="Watson M."/>
            <person name="Adriaenssens E.M."/>
            <person name="Foster-Nyarko E."/>
            <person name="Jarju S."/>
            <person name="Secka A."/>
            <person name="Antonio M."/>
            <person name="Oren A."/>
            <person name="Chaudhuri R.R."/>
            <person name="La Ragione R."/>
            <person name="Hildebrand F."/>
            <person name="Pallen M.J."/>
        </authorList>
    </citation>
    <scope>NUCLEOTIDE SEQUENCE</scope>
    <source>
        <strain evidence="3">ChiGjej2B2-12916</strain>
    </source>
</reference>
<organism evidence="3 4">
    <name type="scientific">Candidatus Enterenecus faecium</name>
    <dbReference type="NCBI Taxonomy" id="2840780"/>
    <lineage>
        <taxon>Bacteria</taxon>
        <taxon>Bacillati</taxon>
        <taxon>Bacillota</taxon>
        <taxon>Clostridia</taxon>
        <taxon>Eubacteriales</taxon>
        <taxon>Candidatus Enterenecus</taxon>
    </lineage>
</organism>
<sequence length="326" mass="36800">MELTESQIYEGFGLEQPQQEQPEQESTMPAAGVEQPTQEPGAQAQEEAQQVETSPTGETETEREPEQTEHQVEASQGEMSLEQRRENAARRRRAETQAAINEAVAGERRRNEQAMAEFFQSAGLKNPVTGEPIQNMEQYNAWKRDFDRAKLEKDLKDGKLTQETLNNAIGQNPLVQQAAQLVQKAREQEEQQQRAAMEAQVERELEQIRQWNPNINTVADLMQMPNAQEFYQLVKRGNSFVDAYRLANYDQITQMAVDAARQQAAAAGRQQAQNLARSKDHLRSGTQQGAGAATVPRGEMELFRAFNPQASEADIQAYYNRYQGGK</sequence>
<gene>
    <name evidence="3" type="ORF">IAD31_03545</name>
</gene>
<feature type="region of interest" description="Disordered" evidence="2">
    <location>
        <begin position="270"/>
        <end position="294"/>
    </location>
</feature>
<feature type="region of interest" description="Disordered" evidence="2">
    <location>
        <begin position="1"/>
        <end position="95"/>
    </location>
</feature>
<reference evidence="3" key="1">
    <citation type="submission" date="2020-10" db="EMBL/GenBank/DDBJ databases">
        <authorList>
            <person name="Gilroy R."/>
        </authorList>
    </citation>
    <scope>NUCLEOTIDE SEQUENCE</scope>
    <source>
        <strain evidence="3">ChiGjej2B2-12916</strain>
    </source>
</reference>
<feature type="compositionally biased region" description="Basic and acidic residues" evidence="2">
    <location>
        <begin position="60"/>
        <end position="72"/>
    </location>
</feature>
<evidence type="ECO:0000313" key="3">
    <source>
        <dbReference type="EMBL" id="HIQ60655.1"/>
    </source>
</evidence>
<comment type="caution">
    <text evidence="3">The sequence shown here is derived from an EMBL/GenBank/DDBJ whole genome shotgun (WGS) entry which is preliminary data.</text>
</comment>
<name>A0A9D0YRX1_9FIRM</name>
<protein>
    <submittedName>
        <fullName evidence="3">Uncharacterized protein</fullName>
    </submittedName>
</protein>
<feature type="coiled-coil region" evidence="1">
    <location>
        <begin position="175"/>
        <end position="207"/>
    </location>
</feature>
<dbReference type="Proteomes" id="UP000886879">
    <property type="component" value="Unassembled WGS sequence"/>
</dbReference>
<accession>A0A9D0YRX1</accession>
<dbReference type="EMBL" id="DVFO01000033">
    <property type="protein sequence ID" value="HIQ60655.1"/>
    <property type="molecule type" value="Genomic_DNA"/>
</dbReference>
<evidence type="ECO:0000256" key="2">
    <source>
        <dbReference type="SAM" id="MobiDB-lite"/>
    </source>
</evidence>
<feature type="compositionally biased region" description="Low complexity" evidence="2">
    <location>
        <begin position="34"/>
        <end position="58"/>
    </location>
</feature>
<evidence type="ECO:0000313" key="4">
    <source>
        <dbReference type="Proteomes" id="UP000886879"/>
    </source>
</evidence>